<feature type="active site" description="Proton donor" evidence="9">
    <location>
        <position position="102"/>
    </location>
</feature>
<dbReference type="RefSeq" id="WP_304535936.1">
    <property type="nucleotide sequence ID" value="NZ_JAUQOM010000004.1"/>
</dbReference>
<evidence type="ECO:0000256" key="9">
    <source>
        <dbReference type="HAMAP-Rule" id="MF_00169"/>
    </source>
</evidence>
<dbReference type="SUPFAM" id="SSF52304">
    <property type="entry name" value="Type II 3-dehydroquinate dehydratase"/>
    <property type="match status" value="1"/>
</dbReference>
<sequence>MGQRFIHVLNGPNLDHLGVREPHIYGHQTLADVEAACRRALDGSGIGLIFRQTNAEHEMIGWLHEARTGAMGIVINPAAFSYAGYPVLDALKMCDCPVIEVHISNIHRRDEAWRSHSIMSRSVTAMLSGMGIDGYALAVRHLLQIASQNSRRTAA</sequence>
<protein>
    <recommendedName>
        <fullName evidence="6 9">3-dehydroquinate dehydratase</fullName>
        <shortName evidence="9">3-dehydroquinase</shortName>
        <ecNumber evidence="6 9">4.2.1.10</ecNumber>
    </recommendedName>
    <alternativeName>
        <fullName evidence="9">Type II DHQase</fullName>
    </alternativeName>
</protein>
<evidence type="ECO:0000256" key="5">
    <source>
        <dbReference type="ARBA" id="ARBA00011193"/>
    </source>
</evidence>
<dbReference type="NCBIfam" id="NF003805">
    <property type="entry name" value="PRK05395.1-2"/>
    <property type="match status" value="1"/>
</dbReference>
<dbReference type="InterPro" id="IPR001874">
    <property type="entry name" value="DHquinase_II"/>
</dbReference>
<feature type="binding site" evidence="9">
    <location>
        <position position="76"/>
    </location>
    <ligand>
        <name>substrate</name>
    </ligand>
</feature>
<evidence type="ECO:0000256" key="1">
    <source>
        <dbReference type="ARBA" id="ARBA00001864"/>
    </source>
</evidence>
<keyword evidence="11" id="KW-1185">Reference proteome</keyword>
<gene>
    <name evidence="9" type="primary">aroQ</name>
    <name evidence="10" type="ORF">Q4610_10700</name>
</gene>
<comment type="pathway">
    <text evidence="3 9">Metabolic intermediate biosynthesis; chorismate biosynthesis; chorismate from D-erythrose 4-phosphate and phosphoenolpyruvate: step 3/7.</text>
</comment>
<dbReference type="EC" id="4.2.1.10" evidence="6 9"/>
<feature type="binding site" evidence="9">
    <location>
        <position position="114"/>
    </location>
    <ligand>
        <name>substrate</name>
    </ligand>
</feature>
<dbReference type="PANTHER" id="PTHR21272">
    <property type="entry name" value="CATABOLIC 3-DEHYDROQUINASE"/>
    <property type="match status" value="1"/>
</dbReference>
<dbReference type="Pfam" id="PF01220">
    <property type="entry name" value="DHquinase_II"/>
    <property type="match status" value="1"/>
</dbReference>
<comment type="subunit">
    <text evidence="5 9">Homododecamer.</text>
</comment>
<dbReference type="PANTHER" id="PTHR21272:SF3">
    <property type="entry name" value="CATABOLIC 3-DEHYDROQUINASE"/>
    <property type="match status" value="1"/>
</dbReference>
<dbReference type="HAMAP" id="MF_00169">
    <property type="entry name" value="AroQ"/>
    <property type="match status" value="1"/>
</dbReference>
<comment type="catalytic activity">
    <reaction evidence="1 9">
        <text>3-dehydroquinate = 3-dehydroshikimate + H2O</text>
        <dbReference type="Rhea" id="RHEA:21096"/>
        <dbReference type="ChEBI" id="CHEBI:15377"/>
        <dbReference type="ChEBI" id="CHEBI:16630"/>
        <dbReference type="ChEBI" id="CHEBI:32364"/>
        <dbReference type="EC" id="4.2.1.10"/>
    </reaction>
</comment>
<reference evidence="10" key="1">
    <citation type="submission" date="2023-07" db="EMBL/GenBank/DDBJ databases">
        <title>Bacterial whole genome sequence for Sphingobium sp. HBC34.</title>
        <authorList>
            <person name="Le V."/>
            <person name="Ko S.-R."/>
            <person name="Ahn C.-Y."/>
            <person name="Oh H.-M."/>
        </authorList>
    </citation>
    <scope>NUCLEOTIDE SEQUENCE</scope>
    <source>
        <strain evidence="10">HBC34</strain>
    </source>
</reference>
<comment type="function">
    <text evidence="2 9">Catalyzes a trans-dehydration via an enolate intermediate.</text>
</comment>
<evidence type="ECO:0000256" key="8">
    <source>
        <dbReference type="ARBA" id="ARBA00023239"/>
    </source>
</evidence>
<dbReference type="Gene3D" id="3.40.50.9100">
    <property type="entry name" value="Dehydroquinase, class II"/>
    <property type="match status" value="1"/>
</dbReference>
<dbReference type="NCBIfam" id="NF003807">
    <property type="entry name" value="PRK05395.1-4"/>
    <property type="match status" value="1"/>
</dbReference>
<dbReference type="Proteomes" id="UP001176471">
    <property type="component" value="Unassembled WGS sequence"/>
</dbReference>
<feature type="site" description="Transition state stabilizer" evidence="9">
    <location>
        <position position="20"/>
    </location>
</feature>
<evidence type="ECO:0000256" key="3">
    <source>
        <dbReference type="ARBA" id="ARBA00004902"/>
    </source>
</evidence>
<comment type="similarity">
    <text evidence="4 9">Belongs to the type-II 3-dehydroquinase family.</text>
</comment>
<feature type="binding site" evidence="9">
    <location>
        <begin position="103"/>
        <end position="104"/>
    </location>
    <ligand>
        <name>substrate</name>
    </ligand>
</feature>
<evidence type="ECO:0000313" key="10">
    <source>
        <dbReference type="EMBL" id="MDO7835510.1"/>
    </source>
</evidence>
<organism evidence="10 11">
    <name type="scientific">Sphingobium cyanobacteriorum</name>
    <dbReference type="NCBI Taxonomy" id="3063954"/>
    <lineage>
        <taxon>Bacteria</taxon>
        <taxon>Pseudomonadati</taxon>
        <taxon>Pseudomonadota</taxon>
        <taxon>Alphaproteobacteria</taxon>
        <taxon>Sphingomonadales</taxon>
        <taxon>Sphingomonadaceae</taxon>
        <taxon>Sphingobium</taxon>
    </lineage>
</organism>
<comment type="caution">
    <text evidence="9">Lacks conserved residue(s) required for the propagation of feature annotation.</text>
</comment>
<feature type="active site" description="Proton acceptor" evidence="9">
    <location>
        <position position="25"/>
    </location>
</feature>
<dbReference type="NCBIfam" id="NF003806">
    <property type="entry name" value="PRK05395.1-3"/>
    <property type="match status" value="1"/>
</dbReference>
<keyword evidence="7 9" id="KW-0057">Aromatic amino acid biosynthesis</keyword>
<keyword evidence="9" id="KW-0028">Amino-acid biosynthesis</keyword>
<dbReference type="InterPro" id="IPR036441">
    <property type="entry name" value="DHquinase_II_sf"/>
</dbReference>
<feature type="binding site" evidence="9">
    <location>
        <position position="89"/>
    </location>
    <ligand>
        <name>substrate</name>
    </ligand>
</feature>
<keyword evidence="8 9" id="KW-0456">Lyase</keyword>
<dbReference type="CDD" id="cd00466">
    <property type="entry name" value="DHQase_II"/>
    <property type="match status" value="1"/>
</dbReference>
<comment type="caution">
    <text evidence="10">The sequence shown here is derived from an EMBL/GenBank/DDBJ whole genome shotgun (WGS) entry which is preliminary data.</text>
</comment>
<evidence type="ECO:0000256" key="2">
    <source>
        <dbReference type="ARBA" id="ARBA00003924"/>
    </source>
</evidence>
<dbReference type="InterPro" id="IPR018509">
    <property type="entry name" value="DHquinase_II_CS"/>
</dbReference>
<evidence type="ECO:0000256" key="4">
    <source>
        <dbReference type="ARBA" id="ARBA00011037"/>
    </source>
</evidence>
<accession>A0ABT8ZP29</accession>
<evidence type="ECO:0000313" key="11">
    <source>
        <dbReference type="Proteomes" id="UP001176471"/>
    </source>
</evidence>
<proteinExistence type="inferred from homology"/>
<evidence type="ECO:0000256" key="7">
    <source>
        <dbReference type="ARBA" id="ARBA00023141"/>
    </source>
</evidence>
<dbReference type="PIRSF" id="PIRSF001399">
    <property type="entry name" value="DHquinase_II"/>
    <property type="match status" value="1"/>
</dbReference>
<evidence type="ECO:0000256" key="6">
    <source>
        <dbReference type="ARBA" id="ARBA00012060"/>
    </source>
</evidence>
<dbReference type="GO" id="GO:0003855">
    <property type="term" value="F:3-dehydroquinate dehydratase activity"/>
    <property type="evidence" value="ECO:0007669"/>
    <property type="project" value="UniProtKB-EC"/>
</dbReference>
<name>A0ABT8ZP29_9SPHN</name>
<dbReference type="PROSITE" id="PS01029">
    <property type="entry name" value="DEHYDROQUINASE_II"/>
    <property type="match status" value="1"/>
</dbReference>
<dbReference type="EMBL" id="JAUQOM010000004">
    <property type="protein sequence ID" value="MDO7835510.1"/>
    <property type="molecule type" value="Genomic_DNA"/>
</dbReference>